<dbReference type="GO" id="GO:0008477">
    <property type="term" value="F:purine nucleosidase activity"/>
    <property type="evidence" value="ECO:0007669"/>
    <property type="project" value="TreeGrafter"/>
</dbReference>
<dbReference type="RefSeq" id="WP_012244369.1">
    <property type="nucleotide sequence ID" value="NC_010168.1"/>
</dbReference>
<organism evidence="5 6">
    <name type="scientific">Renibacterium salmoninarum (strain ATCC 33209 / DSM 20767 / JCM 11484 / NBRC 15589 / NCIMB 2235)</name>
    <dbReference type="NCBI Taxonomy" id="288705"/>
    <lineage>
        <taxon>Bacteria</taxon>
        <taxon>Bacillati</taxon>
        <taxon>Actinomycetota</taxon>
        <taxon>Actinomycetes</taxon>
        <taxon>Micrococcales</taxon>
        <taxon>Micrococcaceae</taxon>
        <taxon>Renibacterium</taxon>
    </lineage>
</organism>
<sequence>MRAPLLIDVDTGIDDSLALLYLLAHDDAEILGISCTAGNVPAQQVAINNLAWLELCGRTGIEVALGAEVPLLAPLMTTEETHGPQGIGYAELPAPVTPLSPRHATQLWIDTVRSRPGEVIGLVTGPLTNLALAIKLEPELPLLLKRLVVMGGAFNYPGNTTPCSEWNVAVDPESAKLVFDAFSVLPPERQPIICPLDVTETVIMTPQHLAELAVAAGSTPVETPDQDDPAGTRSQASNPLVRHFSDAIRFYFEFHAAEGQGYISHMHDPFAAAVALDPSLATLRQATVDVELGGTLSRGATIADWRGQWGRPKNAWVAVKTEPKVFFDDLIRRVAELARSI</sequence>
<keyword evidence="6" id="KW-1185">Reference proteome</keyword>
<evidence type="ECO:0000313" key="5">
    <source>
        <dbReference type="EMBL" id="ABY22674.1"/>
    </source>
</evidence>
<evidence type="ECO:0000256" key="2">
    <source>
        <dbReference type="ARBA" id="ARBA00023295"/>
    </source>
</evidence>
<evidence type="ECO:0000313" key="6">
    <source>
        <dbReference type="Proteomes" id="UP000002007"/>
    </source>
</evidence>
<dbReference type="GO" id="GO:0006152">
    <property type="term" value="P:purine nucleoside catabolic process"/>
    <property type="evidence" value="ECO:0007669"/>
    <property type="project" value="TreeGrafter"/>
</dbReference>
<keyword evidence="1 5" id="KW-0378">Hydrolase</keyword>
<dbReference type="Gene3D" id="3.90.245.10">
    <property type="entry name" value="Ribonucleoside hydrolase-like"/>
    <property type="match status" value="1"/>
</dbReference>
<feature type="region of interest" description="Disordered" evidence="3">
    <location>
        <begin position="218"/>
        <end position="237"/>
    </location>
</feature>
<dbReference type="PANTHER" id="PTHR12304">
    <property type="entry name" value="INOSINE-URIDINE PREFERRING NUCLEOSIDE HYDROLASE"/>
    <property type="match status" value="1"/>
</dbReference>
<evidence type="ECO:0000259" key="4">
    <source>
        <dbReference type="Pfam" id="PF01156"/>
    </source>
</evidence>
<keyword evidence="2" id="KW-0326">Glycosidase</keyword>
<dbReference type="InterPro" id="IPR023186">
    <property type="entry name" value="IUNH"/>
</dbReference>
<dbReference type="GO" id="GO:0005829">
    <property type="term" value="C:cytosol"/>
    <property type="evidence" value="ECO:0007669"/>
    <property type="project" value="TreeGrafter"/>
</dbReference>
<dbReference type="Proteomes" id="UP000002007">
    <property type="component" value="Chromosome"/>
</dbReference>
<accession>A9WNE7</accession>
<dbReference type="PANTHER" id="PTHR12304:SF4">
    <property type="entry name" value="URIDINE NUCLEOSIDASE"/>
    <property type="match status" value="1"/>
</dbReference>
<name>A9WNE7_RENSM</name>
<reference evidence="6" key="1">
    <citation type="journal article" date="2008" name="J. Bacteriol.">
        <title>Genome sequence of the fish pathogen Renibacterium salmoninarum suggests reductive evolution away from an environmental Arthrobacter ancestor.</title>
        <authorList>
            <person name="Wiens G.D."/>
            <person name="Rockey D.D."/>
            <person name="Wu Z."/>
            <person name="Chang J."/>
            <person name="Levy R."/>
            <person name="Crane S."/>
            <person name="Chen D.S."/>
            <person name="Capri G.R."/>
            <person name="Burnett J.R."/>
            <person name="Sudheesh P.S."/>
            <person name="Schipma M.J."/>
            <person name="Burd H."/>
            <person name="Bhattacharyya A."/>
            <person name="Rhodes L.D."/>
            <person name="Kaul R."/>
            <person name="Strom M.S."/>
        </authorList>
    </citation>
    <scope>NUCLEOTIDE SEQUENCE [LARGE SCALE GENOMIC DNA]</scope>
    <source>
        <strain evidence="6">ATCC 33209 / DSM 20767 / JCM 11484 / NBRC 15589 / NCIMB 2235</strain>
    </source>
</reference>
<proteinExistence type="predicted"/>
<dbReference type="InterPro" id="IPR036452">
    <property type="entry name" value="Ribo_hydro-like"/>
</dbReference>
<gene>
    <name evidence="5" type="ordered locus">RSal33209_0933</name>
</gene>
<dbReference type="eggNOG" id="COG1957">
    <property type="taxonomic scope" value="Bacteria"/>
</dbReference>
<dbReference type="SUPFAM" id="SSF53590">
    <property type="entry name" value="Nucleoside hydrolase"/>
    <property type="match status" value="1"/>
</dbReference>
<protein>
    <submittedName>
        <fullName evidence="5">Putative inosine-uridine preferring nucleoside hydrolase</fullName>
    </submittedName>
</protein>
<dbReference type="Pfam" id="PF01156">
    <property type="entry name" value="IU_nuc_hydro"/>
    <property type="match status" value="1"/>
</dbReference>
<evidence type="ECO:0000256" key="3">
    <source>
        <dbReference type="SAM" id="MobiDB-lite"/>
    </source>
</evidence>
<dbReference type="KEGG" id="rsa:RSal33209_0933"/>
<dbReference type="InterPro" id="IPR001910">
    <property type="entry name" value="Inosine/uridine_hydrolase_dom"/>
</dbReference>
<evidence type="ECO:0000256" key="1">
    <source>
        <dbReference type="ARBA" id="ARBA00022801"/>
    </source>
</evidence>
<feature type="domain" description="Inosine/uridine-preferring nucleoside hydrolase" evidence="4">
    <location>
        <begin position="5"/>
        <end position="327"/>
    </location>
</feature>
<dbReference type="HOGENOM" id="CLU_036838_6_0_11"/>
<dbReference type="EMBL" id="CP000910">
    <property type="protein sequence ID" value="ABY22674.1"/>
    <property type="molecule type" value="Genomic_DNA"/>
</dbReference>
<dbReference type="STRING" id="288705.RSal33209_0933"/>
<dbReference type="AlphaFoldDB" id="A9WNE7"/>